<protein>
    <submittedName>
        <fullName evidence="1">Uncharacterized protein</fullName>
    </submittedName>
</protein>
<reference evidence="1 2" key="1">
    <citation type="journal article" date="2018" name="Nat. Biotechnol.">
        <title>A standardized bacterial taxonomy based on genome phylogeny substantially revises the tree of life.</title>
        <authorList>
            <person name="Parks D.H."/>
            <person name="Chuvochina M."/>
            <person name="Waite D.W."/>
            <person name="Rinke C."/>
            <person name="Skarshewski A."/>
            <person name="Chaumeil P.A."/>
            <person name="Hugenholtz P."/>
        </authorList>
    </citation>
    <scope>NUCLEOTIDE SEQUENCE [LARGE SCALE GENOMIC DNA]</scope>
    <source>
        <strain evidence="1">UBA10185</strain>
    </source>
</reference>
<gene>
    <name evidence="1" type="ORF">DCY43_03025</name>
</gene>
<comment type="caution">
    <text evidence="1">The sequence shown here is derived from an EMBL/GenBank/DDBJ whole genome shotgun (WGS) entry which is preliminary data.</text>
</comment>
<name>A0A351JTS5_UNCKA</name>
<organism evidence="1 2">
    <name type="scientific">candidate division WWE3 bacterium</name>
    <dbReference type="NCBI Taxonomy" id="2053526"/>
    <lineage>
        <taxon>Bacteria</taxon>
        <taxon>Katanobacteria</taxon>
    </lineage>
</organism>
<sequence>MRLKLLLIVVVAVLMSAVLVIYRRNLNSKGIALDSCLAQLTNQKPVKIEYPKPNVKDLIMEKSVSGGRFAAYKLSGDSRDDLYYGVFAVVLEAGSYQPTIFSTKTPAYTEDGLFDIVNNELWVVNSQMSRIDIYTFHTEKREPNVTNLSSITYKRSVSLPKYRLGELYHLSCSAGICDVFTAYHLESGCQMKLNVKTEVFSNIVCSSMGGSFIPKPL</sequence>
<dbReference type="Proteomes" id="UP000264072">
    <property type="component" value="Unassembled WGS sequence"/>
</dbReference>
<accession>A0A351JTS5</accession>
<proteinExistence type="predicted"/>
<dbReference type="AlphaFoldDB" id="A0A351JTS5"/>
<evidence type="ECO:0000313" key="2">
    <source>
        <dbReference type="Proteomes" id="UP000264072"/>
    </source>
</evidence>
<dbReference type="EMBL" id="DNHX01000029">
    <property type="protein sequence ID" value="HAZ29695.1"/>
    <property type="molecule type" value="Genomic_DNA"/>
</dbReference>
<evidence type="ECO:0000313" key="1">
    <source>
        <dbReference type="EMBL" id="HAZ29695.1"/>
    </source>
</evidence>